<dbReference type="InterPro" id="IPR051395">
    <property type="entry name" value="Cytochrome_c_Peroxidase/MauG"/>
</dbReference>
<evidence type="ECO:0000313" key="11">
    <source>
        <dbReference type="Proteomes" id="UP001199816"/>
    </source>
</evidence>
<dbReference type="PANTHER" id="PTHR30600">
    <property type="entry name" value="CYTOCHROME C PEROXIDASE-RELATED"/>
    <property type="match status" value="1"/>
</dbReference>
<feature type="domain" description="Cytochrome c" evidence="9">
    <location>
        <begin position="213"/>
        <end position="337"/>
    </location>
</feature>
<dbReference type="Proteomes" id="UP001199816">
    <property type="component" value="Unassembled WGS sequence"/>
</dbReference>
<accession>A0ABS8PPK0</accession>
<dbReference type="InterPro" id="IPR026259">
    <property type="entry name" value="MauG/Cytc_peroxidase"/>
</dbReference>
<dbReference type="InterPro" id="IPR036909">
    <property type="entry name" value="Cyt_c-like_dom_sf"/>
</dbReference>
<keyword evidence="7 8" id="KW-0408">Iron</keyword>
<comment type="caution">
    <text evidence="10">The sequence shown here is derived from an EMBL/GenBank/DDBJ whole genome shotgun (WGS) entry which is preliminary data.</text>
</comment>
<proteinExistence type="predicted"/>
<evidence type="ECO:0000313" key="10">
    <source>
        <dbReference type="EMBL" id="MCD2421746.1"/>
    </source>
</evidence>
<dbReference type="Pfam" id="PF03150">
    <property type="entry name" value="CCP_MauG"/>
    <property type="match status" value="1"/>
</dbReference>
<feature type="domain" description="Cytochrome c" evidence="9">
    <location>
        <begin position="59"/>
        <end position="161"/>
    </location>
</feature>
<keyword evidence="10" id="KW-0575">Peroxidase</keyword>
<keyword evidence="5" id="KW-0574">Periplasm</keyword>
<evidence type="ECO:0000256" key="1">
    <source>
        <dbReference type="ARBA" id="ARBA00004418"/>
    </source>
</evidence>
<dbReference type="InterPro" id="IPR009056">
    <property type="entry name" value="Cyt_c-like_dom"/>
</dbReference>
<keyword evidence="2 8" id="KW-0349">Heme</keyword>
<dbReference type="PROSITE" id="PS51007">
    <property type="entry name" value="CYTC"/>
    <property type="match status" value="2"/>
</dbReference>
<dbReference type="PIRSF" id="PIRSF000294">
    <property type="entry name" value="Cytochrome-c_peroxidase"/>
    <property type="match status" value="1"/>
</dbReference>
<evidence type="ECO:0000259" key="9">
    <source>
        <dbReference type="PROSITE" id="PS51007"/>
    </source>
</evidence>
<keyword evidence="6" id="KW-0560">Oxidoreductase</keyword>
<dbReference type="GO" id="GO:0004601">
    <property type="term" value="F:peroxidase activity"/>
    <property type="evidence" value="ECO:0007669"/>
    <property type="project" value="UniProtKB-KW"/>
</dbReference>
<keyword evidence="3 8" id="KW-0479">Metal-binding</keyword>
<name>A0ABS8PPK0_9BACT</name>
<sequence>MNRKYIAVIGTLVVLVFACSRKLPGDDAQNDTGIFAGFQQPGNFPVPVYHFETNPVTKEGFELGRKLFYEPRLSRNNTISCGSCHIQSSAFTQHGHDVSHGIDDRLGSRNAPPIMNLAWNPLLMWDGGIFDLDLQPVAPITSHEEMDETVANVVSKLQALPQYRVLFKKAFGTEQINTGNLMKALSQFMVMCVSSRAKYDSVMRKEGNTTFTPEEAAGHTLVSEKCGGCHHEPLFADGTFRNNGIGVGANDDQGRFMVTLRSEDRYLFKVPSLRNLAYTAPYMHDGRFYTLDAVLDHYSTGVKLTPNLDPLLATGQGGMALTPGERKAILAFLNTLNDRAFITDKLLAEQ</sequence>
<dbReference type="InterPro" id="IPR004852">
    <property type="entry name" value="Di-haem_cyt_c_peroxidsae"/>
</dbReference>
<keyword evidence="11" id="KW-1185">Reference proteome</keyword>
<evidence type="ECO:0000256" key="3">
    <source>
        <dbReference type="ARBA" id="ARBA00022723"/>
    </source>
</evidence>
<evidence type="ECO:0000256" key="7">
    <source>
        <dbReference type="ARBA" id="ARBA00023004"/>
    </source>
</evidence>
<dbReference type="SUPFAM" id="SSF46626">
    <property type="entry name" value="Cytochrome c"/>
    <property type="match status" value="2"/>
</dbReference>
<organism evidence="10 11">
    <name type="scientific">Niabella pedocola</name>
    <dbReference type="NCBI Taxonomy" id="1752077"/>
    <lineage>
        <taxon>Bacteria</taxon>
        <taxon>Pseudomonadati</taxon>
        <taxon>Bacteroidota</taxon>
        <taxon>Chitinophagia</taxon>
        <taxon>Chitinophagales</taxon>
        <taxon>Chitinophagaceae</taxon>
        <taxon>Niabella</taxon>
    </lineage>
</organism>
<reference evidence="10 11" key="1">
    <citation type="submission" date="2021-11" db="EMBL/GenBank/DDBJ databases">
        <title>Genomic of Niabella pedocola.</title>
        <authorList>
            <person name="Wu T."/>
        </authorList>
    </citation>
    <scope>NUCLEOTIDE SEQUENCE [LARGE SCALE GENOMIC DNA]</scope>
    <source>
        <strain evidence="10 11">JCM 31011</strain>
    </source>
</reference>
<evidence type="ECO:0000256" key="5">
    <source>
        <dbReference type="ARBA" id="ARBA00022764"/>
    </source>
</evidence>
<dbReference type="Gene3D" id="1.10.760.10">
    <property type="entry name" value="Cytochrome c-like domain"/>
    <property type="match status" value="2"/>
</dbReference>
<evidence type="ECO:0000256" key="4">
    <source>
        <dbReference type="ARBA" id="ARBA00022729"/>
    </source>
</evidence>
<protein>
    <submittedName>
        <fullName evidence="10">Cytochrome-c peroxidase</fullName>
    </submittedName>
</protein>
<evidence type="ECO:0000256" key="8">
    <source>
        <dbReference type="PROSITE-ProRule" id="PRU00433"/>
    </source>
</evidence>
<gene>
    <name evidence="10" type="ORF">LQ567_03165</name>
</gene>
<evidence type="ECO:0000256" key="6">
    <source>
        <dbReference type="ARBA" id="ARBA00023002"/>
    </source>
</evidence>
<keyword evidence="4" id="KW-0732">Signal</keyword>
<dbReference type="PROSITE" id="PS51257">
    <property type="entry name" value="PROKAR_LIPOPROTEIN"/>
    <property type="match status" value="1"/>
</dbReference>
<dbReference type="EMBL" id="JAJNEC010000003">
    <property type="protein sequence ID" value="MCD2421746.1"/>
    <property type="molecule type" value="Genomic_DNA"/>
</dbReference>
<comment type="subcellular location">
    <subcellularLocation>
        <location evidence="1">Periplasm</location>
    </subcellularLocation>
</comment>
<evidence type="ECO:0000256" key="2">
    <source>
        <dbReference type="ARBA" id="ARBA00022617"/>
    </source>
</evidence>
<dbReference type="RefSeq" id="WP_231002650.1">
    <property type="nucleotide sequence ID" value="NZ_JAJNEC010000003.1"/>
</dbReference>